<dbReference type="EMBL" id="JALJOQ010000081">
    <property type="protein sequence ID" value="KAK9800754.1"/>
    <property type="molecule type" value="Genomic_DNA"/>
</dbReference>
<accession>A0AAW1P0J0</accession>
<keyword evidence="4" id="KW-1185">Reference proteome</keyword>
<protein>
    <submittedName>
        <fullName evidence="3">Uncharacterized protein</fullName>
    </submittedName>
</protein>
<evidence type="ECO:0000256" key="1">
    <source>
        <dbReference type="SAM" id="MobiDB-lite"/>
    </source>
</evidence>
<gene>
    <name evidence="3" type="ORF">WJX73_006801</name>
</gene>
<keyword evidence="2" id="KW-0472">Membrane</keyword>
<sequence>MHQAPPPPSHGTAQPSINQPATSSQPPHASPSHHLQSPADRPPPPPAKSPYPIVILVVSSTPDSAVSTGTYLTQAYAQISNAIQAYLGAQSIHVTIAAYLIPSSAPGQGRRLQQTVLASPPPAQHFLLGFNVSFPTVAQLATTFPEAAKFAVLWNSQSSQYLTSGWAAVGAAIGIVVLTVCALVFFFCRSRGCCKRGRYPIAPQPDTEVHPLEPGHSPRYAYFEVLRS</sequence>
<feature type="region of interest" description="Disordered" evidence="1">
    <location>
        <begin position="1"/>
        <end position="48"/>
    </location>
</feature>
<proteinExistence type="predicted"/>
<comment type="caution">
    <text evidence="3">The sequence shown here is derived from an EMBL/GenBank/DDBJ whole genome shotgun (WGS) entry which is preliminary data.</text>
</comment>
<dbReference type="Proteomes" id="UP001465755">
    <property type="component" value="Unassembled WGS sequence"/>
</dbReference>
<feature type="compositionally biased region" description="Low complexity" evidence="1">
    <location>
        <begin position="19"/>
        <end position="39"/>
    </location>
</feature>
<evidence type="ECO:0000313" key="3">
    <source>
        <dbReference type="EMBL" id="KAK9800754.1"/>
    </source>
</evidence>
<dbReference type="AlphaFoldDB" id="A0AAW1P0J0"/>
<keyword evidence="2" id="KW-0812">Transmembrane</keyword>
<evidence type="ECO:0000256" key="2">
    <source>
        <dbReference type="SAM" id="Phobius"/>
    </source>
</evidence>
<organism evidence="3 4">
    <name type="scientific">Symbiochloris irregularis</name>
    <dbReference type="NCBI Taxonomy" id="706552"/>
    <lineage>
        <taxon>Eukaryota</taxon>
        <taxon>Viridiplantae</taxon>
        <taxon>Chlorophyta</taxon>
        <taxon>core chlorophytes</taxon>
        <taxon>Trebouxiophyceae</taxon>
        <taxon>Trebouxiales</taxon>
        <taxon>Trebouxiaceae</taxon>
        <taxon>Symbiochloris</taxon>
    </lineage>
</organism>
<keyword evidence="2" id="KW-1133">Transmembrane helix</keyword>
<feature type="transmembrane region" description="Helical" evidence="2">
    <location>
        <begin position="165"/>
        <end position="188"/>
    </location>
</feature>
<name>A0AAW1P0J0_9CHLO</name>
<evidence type="ECO:0000313" key="4">
    <source>
        <dbReference type="Proteomes" id="UP001465755"/>
    </source>
</evidence>
<reference evidence="3 4" key="1">
    <citation type="journal article" date="2024" name="Nat. Commun.">
        <title>Phylogenomics reveals the evolutionary origins of lichenization in chlorophyte algae.</title>
        <authorList>
            <person name="Puginier C."/>
            <person name="Libourel C."/>
            <person name="Otte J."/>
            <person name="Skaloud P."/>
            <person name="Haon M."/>
            <person name="Grisel S."/>
            <person name="Petersen M."/>
            <person name="Berrin J.G."/>
            <person name="Delaux P.M."/>
            <person name="Dal Grande F."/>
            <person name="Keller J."/>
        </authorList>
    </citation>
    <scope>NUCLEOTIDE SEQUENCE [LARGE SCALE GENOMIC DNA]</scope>
    <source>
        <strain evidence="3 4">SAG 2036</strain>
    </source>
</reference>